<dbReference type="SUPFAM" id="SSF111283">
    <property type="entry name" value="Putative modulator of DNA gyrase, PmbA/TldD"/>
    <property type="match status" value="1"/>
</dbReference>
<evidence type="ECO:0000313" key="4">
    <source>
        <dbReference type="Proteomes" id="UP000234857"/>
    </source>
</evidence>
<dbReference type="PANTHER" id="PTHR43666">
    <property type="entry name" value="TLDD PROTEIN"/>
    <property type="match status" value="1"/>
</dbReference>
<protein>
    <recommendedName>
        <fullName evidence="5">TldD/PmbA family protein</fullName>
    </recommendedName>
</protein>
<feature type="domain" description="Metalloprotease TldD/E C-terminal" evidence="1">
    <location>
        <begin position="228"/>
        <end position="450"/>
    </location>
</feature>
<dbReference type="Pfam" id="PF19289">
    <property type="entry name" value="PmbA_TldD_3rd"/>
    <property type="match status" value="1"/>
</dbReference>
<name>A0A2N5ZGG8_MUIH1</name>
<feature type="domain" description="Metalloprotease TldD/E central" evidence="2">
    <location>
        <begin position="121"/>
        <end position="217"/>
    </location>
</feature>
<evidence type="ECO:0008006" key="5">
    <source>
        <dbReference type="Google" id="ProtNLM"/>
    </source>
</evidence>
<dbReference type="EMBL" id="PKTG01000083">
    <property type="protein sequence ID" value="PLX17712.1"/>
    <property type="molecule type" value="Genomic_DNA"/>
</dbReference>
<dbReference type="Pfam" id="PF19290">
    <property type="entry name" value="PmbA_TldD_2nd"/>
    <property type="match status" value="1"/>
</dbReference>
<dbReference type="GO" id="GO:0006508">
    <property type="term" value="P:proteolysis"/>
    <property type="evidence" value="ECO:0007669"/>
    <property type="project" value="InterPro"/>
</dbReference>
<dbReference type="GO" id="GO:0008237">
    <property type="term" value="F:metallopeptidase activity"/>
    <property type="evidence" value="ECO:0007669"/>
    <property type="project" value="InterPro"/>
</dbReference>
<dbReference type="InterPro" id="IPR045570">
    <property type="entry name" value="Metalloprtase-TldD/E_cen_dom"/>
</dbReference>
<accession>A0A2N5ZGG8</accession>
<reference evidence="3 4" key="1">
    <citation type="submission" date="2017-11" db="EMBL/GenBank/DDBJ databases">
        <title>Genome-resolved metagenomics identifies genetic mobility, metabolic interactions, and unexpected diversity in perchlorate-reducing communities.</title>
        <authorList>
            <person name="Barnum T.P."/>
            <person name="Figueroa I.A."/>
            <person name="Carlstrom C.I."/>
            <person name="Lucas L.N."/>
            <person name="Engelbrektson A.L."/>
            <person name="Coates J.D."/>
        </authorList>
    </citation>
    <scope>NUCLEOTIDE SEQUENCE [LARGE SCALE GENOMIC DNA]</scope>
    <source>
        <strain evidence="3">BM706</strain>
    </source>
</reference>
<dbReference type="Proteomes" id="UP000234857">
    <property type="component" value="Unassembled WGS sequence"/>
</dbReference>
<dbReference type="InterPro" id="IPR035068">
    <property type="entry name" value="TldD/PmbA_N"/>
</dbReference>
<evidence type="ECO:0000313" key="3">
    <source>
        <dbReference type="EMBL" id="PLX17712.1"/>
    </source>
</evidence>
<gene>
    <name evidence="3" type="ORF">C0601_06685</name>
</gene>
<dbReference type="InterPro" id="IPR045569">
    <property type="entry name" value="Metalloprtase-TldD/E_C"/>
</dbReference>
<dbReference type="PANTHER" id="PTHR43666:SF1">
    <property type="entry name" value="CONSERVED PROTEIN"/>
    <property type="match status" value="1"/>
</dbReference>
<evidence type="ECO:0000259" key="2">
    <source>
        <dbReference type="Pfam" id="PF19290"/>
    </source>
</evidence>
<evidence type="ECO:0000259" key="1">
    <source>
        <dbReference type="Pfam" id="PF19289"/>
    </source>
</evidence>
<dbReference type="Gene3D" id="3.30.2290.10">
    <property type="entry name" value="PmbA/TldD superfamily"/>
    <property type="match status" value="1"/>
</dbReference>
<sequence length="455" mass="50896">MSLTYQDRIKEKRDLSKKIIDIAKEFVPFVFVMINSGKDALTRFGENEITQNVSQEITGAEILLVKDKKVSKVSLDDLSKENIKMVIEKAATLLEFQEDQEHIPDFPIDEIIENENLNWDKETASVSPEKRSEVVKGFVKKCKENKLLASGTVSDVVNSITLASSKGLFAYHEYTRGEFTATAMDDDGYSGWGSISEKSYDINKINELQENIVKKAILSKDPVEIEPKEYTVILEPAAVSDLFLFLSYVGLSTQGYYLGTSPFSNRLGEKILSEKLTITDDFSHEQNPGFPFDFEGVRKKSLEIVNKGILNRLPFDLKWAEKKGKSSTGHGFPFPNTMGPLCGNLVIAPGESSMEEIISSSKDALLITHFHYTNIINPNDITITGMTRDGVYKIKDGKITNSVKNMRFTESVIKALNNIEAISSDQVFQSAFFGGGFVLPALKINNFRFSSKTDY</sequence>
<comment type="caution">
    <text evidence="3">The sequence shown here is derived from an EMBL/GenBank/DDBJ whole genome shotgun (WGS) entry which is preliminary data.</text>
</comment>
<proteinExistence type="predicted"/>
<dbReference type="AlphaFoldDB" id="A0A2N5ZGG8"/>
<organism evidence="3 4">
    <name type="scientific">Muiribacterium halophilum</name>
    <dbReference type="NCBI Taxonomy" id="2053465"/>
    <lineage>
        <taxon>Bacteria</taxon>
        <taxon>Candidatus Muiribacteriota</taxon>
        <taxon>Candidatus Muiribacteriia</taxon>
        <taxon>Candidatus Muiribacteriales</taxon>
        <taxon>Candidatus Muiribacteriaceae</taxon>
        <taxon>Candidatus Muiribacterium</taxon>
    </lineage>
</organism>
<dbReference type="InterPro" id="IPR036059">
    <property type="entry name" value="TldD/PmbA_sf"/>
</dbReference>